<dbReference type="EMBL" id="JBBKZS010000001">
    <property type="protein sequence ID" value="MEJ8853733.1"/>
    <property type="molecule type" value="Genomic_DNA"/>
</dbReference>
<protein>
    <submittedName>
        <fullName evidence="2">Class I SAM-dependent methyltransferase</fullName>
        <ecNumber evidence="2">2.1.-.-</ecNumber>
    </submittedName>
</protein>
<evidence type="ECO:0000256" key="1">
    <source>
        <dbReference type="SAM" id="MobiDB-lite"/>
    </source>
</evidence>
<accession>A0ABU8X3Y0</accession>
<dbReference type="GO" id="GO:0008168">
    <property type="term" value="F:methyltransferase activity"/>
    <property type="evidence" value="ECO:0007669"/>
    <property type="project" value="UniProtKB-KW"/>
</dbReference>
<keyword evidence="2" id="KW-0808">Transferase</keyword>
<dbReference type="GO" id="GO:0032259">
    <property type="term" value="P:methylation"/>
    <property type="evidence" value="ECO:0007669"/>
    <property type="project" value="UniProtKB-KW"/>
</dbReference>
<dbReference type="EC" id="2.1.-.-" evidence="2"/>
<dbReference type="Gene3D" id="3.40.50.150">
    <property type="entry name" value="Vaccinia Virus protein VP39"/>
    <property type="match status" value="1"/>
</dbReference>
<comment type="caution">
    <text evidence="2">The sequence shown here is derived from an EMBL/GenBank/DDBJ whole genome shotgun (WGS) entry which is preliminary data.</text>
</comment>
<dbReference type="InterPro" id="IPR029063">
    <property type="entry name" value="SAM-dependent_MTases_sf"/>
</dbReference>
<evidence type="ECO:0000313" key="3">
    <source>
        <dbReference type="Proteomes" id="UP001367030"/>
    </source>
</evidence>
<dbReference type="Proteomes" id="UP001367030">
    <property type="component" value="Unassembled WGS sequence"/>
</dbReference>
<sequence>MTGFSADWLALREPFDLAARARSADALALRSLAGRLRGTGVLRVMDLACGTGANVRALAPRFGGAQQWLLVDHDPALLAALPQHFAAWALSQGLAWHTLAEGWRLEGADWQADILFRRVDLATRLDTLPFHAAQLVTASALLDLVSTDWLDGLLGNAIAARSALLFALTVDGRVAFDEVDADDAAIHALFSAHQRGDKGFGLALGTDAATRFIARLATTDFRVAQARSDWVIEPPHHAMLEAMIQGMASAALEQDASAQARVQAWQSRRMAAIEHTALRIGHVDVLAEPAPAEEVPARRSRSHNTSSPIR</sequence>
<dbReference type="RefSeq" id="WP_340333810.1">
    <property type="nucleotide sequence ID" value="NZ_JBBKZS010000001.1"/>
</dbReference>
<organism evidence="2 3">
    <name type="scientific">Variovorax robiniae</name>
    <dbReference type="NCBI Taxonomy" id="1836199"/>
    <lineage>
        <taxon>Bacteria</taxon>
        <taxon>Pseudomonadati</taxon>
        <taxon>Pseudomonadota</taxon>
        <taxon>Betaproteobacteria</taxon>
        <taxon>Burkholderiales</taxon>
        <taxon>Comamonadaceae</taxon>
        <taxon>Variovorax</taxon>
    </lineage>
</organism>
<dbReference type="SUPFAM" id="SSF53335">
    <property type="entry name" value="S-adenosyl-L-methionine-dependent methyltransferases"/>
    <property type="match status" value="1"/>
</dbReference>
<feature type="region of interest" description="Disordered" evidence="1">
    <location>
        <begin position="289"/>
        <end position="310"/>
    </location>
</feature>
<proteinExistence type="predicted"/>
<name>A0ABU8X3Y0_9BURK</name>
<reference evidence="2 3" key="1">
    <citation type="submission" date="2024-03" db="EMBL/GenBank/DDBJ databases">
        <title>Novel species of the genus Variovorax.</title>
        <authorList>
            <person name="Liu Q."/>
            <person name="Xin Y.-H."/>
        </authorList>
    </citation>
    <scope>NUCLEOTIDE SEQUENCE [LARGE SCALE GENOMIC DNA]</scope>
    <source>
        <strain evidence="2 3">KACC 18901</strain>
    </source>
</reference>
<gene>
    <name evidence="2" type="ORF">WKW79_04090</name>
</gene>
<evidence type="ECO:0000313" key="2">
    <source>
        <dbReference type="EMBL" id="MEJ8853733.1"/>
    </source>
</evidence>
<keyword evidence="2" id="KW-0489">Methyltransferase</keyword>
<keyword evidence="3" id="KW-1185">Reference proteome</keyword>